<feature type="region of interest" description="Disordered" evidence="2">
    <location>
        <begin position="163"/>
        <end position="257"/>
    </location>
</feature>
<feature type="compositionally biased region" description="Basic and acidic residues" evidence="2">
    <location>
        <begin position="696"/>
        <end position="721"/>
    </location>
</feature>
<name>A0AAD6MPY9_9EURO</name>
<feature type="compositionally biased region" description="Polar residues" evidence="2">
    <location>
        <begin position="555"/>
        <end position="582"/>
    </location>
</feature>
<dbReference type="Proteomes" id="UP001215712">
    <property type="component" value="Unassembled WGS sequence"/>
</dbReference>
<feature type="region of interest" description="Disordered" evidence="2">
    <location>
        <begin position="515"/>
        <end position="535"/>
    </location>
</feature>
<feature type="compositionally biased region" description="Basic and acidic residues" evidence="2">
    <location>
        <begin position="737"/>
        <end position="760"/>
    </location>
</feature>
<keyword evidence="1" id="KW-0862">Zinc</keyword>
<feature type="compositionally biased region" description="Basic and acidic residues" evidence="2">
    <location>
        <begin position="805"/>
        <end position="834"/>
    </location>
</feature>
<keyword evidence="5" id="KW-1185">Reference proteome</keyword>
<feature type="region of interest" description="Disordered" evidence="2">
    <location>
        <begin position="548"/>
        <end position="860"/>
    </location>
</feature>
<sequence>MAAADPPAGLMDIASSMSRDEIPMKLRCAICNSLAVNAFRLPCCDQSICESCQTSLPDTCPVCAHTPVSPDLCKPNKALRTTLKAYLRTEEKKREKERQAAAPPTPTIPTPVESVNTPTDPTTGSAIVESAPQVGETDTPVPQEPAGDHATESLLVQSENTEHVGDANGLESQQATDKTHESPDDQDIPPADTMDADTDAPVPEDSTNTDGTAPNASAPSTQQEGTEPGDSDVTNTNASGFPGMGWNNTGGTGGMNGTNAFMPNSMFPFSNPMGMPGAMNPMAANQGMFGDYGMNMTGMGMNMGMNYNGQGMYGSLGWDNSQQNMWQGDQGQDKFNPNAFANGSGPPYGGAFGGSNMSYPNNPAYQSGYYGSGYGHGGFRGRGRGYYHGASGRGGFGGHGQGHSAPFTNSGVPDRLPASETPLDDSNEVTGGEDPQAIKGGSTEPAADANTNPTDMNANAEAPSAENDTQQLQGIPTIDSLDESMLSGRGDYGGNMGMGYRRGYMREPQFWGNPGMQPHLEASNPGVEGAPAAPRAMREGLPNTSVLRQRGFHQGNPSAGNNMPVTAQSSNPDTPQDSAATNSPSQGPSQPQPPRRRSWSRSPSPPRPESVDNIPKPNNSAQNQGRKKRSKPVKTSNTERRSFSPMGPGSDAFRDRDRDFDRERDREPEPERERRSTHRSHRSRRRSRSRSRSTARKGDSRPDRLSPIPEDRGGRTKEKPKINPSELAARIGHSHRTSRDRPGRQKDDRDRDRSGRDRNKDRKRSRRDRSESANGSEYSTNPRSRRVKTHHDDPPQASEAPPAAVEEKDPHTLEREARNRERLLREKERREKAKSGQRRGSRQERMVGGRLISCKYEDEL</sequence>
<proteinExistence type="predicted"/>
<feature type="compositionally biased region" description="Basic and acidic residues" evidence="2">
    <location>
        <begin position="652"/>
        <end position="674"/>
    </location>
</feature>
<evidence type="ECO:0000256" key="1">
    <source>
        <dbReference type="PROSITE-ProRule" id="PRU00175"/>
    </source>
</evidence>
<feature type="region of interest" description="Disordered" evidence="2">
    <location>
        <begin position="392"/>
        <end position="490"/>
    </location>
</feature>
<feature type="compositionally biased region" description="Basic residues" evidence="2">
    <location>
        <begin position="675"/>
        <end position="695"/>
    </location>
</feature>
<dbReference type="InterPro" id="IPR001841">
    <property type="entry name" value="Znf_RING"/>
</dbReference>
<feature type="compositionally biased region" description="Polar residues" evidence="2">
    <location>
        <begin position="113"/>
        <end position="125"/>
    </location>
</feature>
<organism evidence="4 5">
    <name type="scientific">Penicillium malachiteum</name>
    <dbReference type="NCBI Taxonomy" id="1324776"/>
    <lineage>
        <taxon>Eukaryota</taxon>
        <taxon>Fungi</taxon>
        <taxon>Dikarya</taxon>
        <taxon>Ascomycota</taxon>
        <taxon>Pezizomycotina</taxon>
        <taxon>Eurotiomycetes</taxon>
        <taxon>Eurotiomycetidae</taxon>
        <taxon>Eurotiales</taxon>
        <taxon>Aspergillaceae</taxon>
        <taxon>Penicillium</taxon>
    </lineage>
</organism>
<evidence type="ECO:0000259" key="3">
    <source>
        <dbReference type="PROSITE" id="PS50089"/>
    </source>
</evidence>
<dbReference type="GO" id="GO:0008270">
    <property type="term" value="F:zinc ion binding"/>
    <property type="evidence" value="ECO:0007669"/>
    <property type="project" value="UniProtKB-KW"/>
</dbReference>
<keyword evidence="1" id="KW-0479">Metal-binding</keyword>
<feature type="compositionally biased region" description="Polar residues" evidence="2">
    <location>
        <begin position="205"/>
        <end position="225"/>
    </location>
</feature>
<protein>
    <recommendedName>
        <fullName evidence="3">RING-type domain-containing protein</fullName>
    </recommendedName>
</protein>
<feature type="compositionally biased region" description="Basic and acidic residues" evidence="2">
    <location>
        <begin position="90"/>
        <end position="99"/>
    </location>
</feature>
<evidence type="ECO:0000313" key="4">
    <source>
        <dbReference type="EMBL" id="KAJ5700994.1"/>
    </source>
</evidence>
<dbReference type="CDD" id="cd16620">
    <property type="entry name" value="vRING-HC-C4C4_RBBP6"/>
    <property type="match status" value="1"/>
</dbReference>
<dbReference type="PROSITE" id="PS50089">
    <property type="entry name" value="ZF_RING_2"/>
    <property type="match status" value="1"/>
</dbReference>
<evidence type="ECO:0000313" key="5">
    <source>
        <dbReference type="Proteomes" id="UP001215712"/>
    </source>
</evidence>
<accession>A0AAD6MPY9</accession>
<feature type="compositionally biased region" description="Gly residues" evidence="2">
    <location>
        <begin position="392"/>
        <end position="401"/>
    </location>
</feature>
<dbReference type="AlphaFoldDB" id="A0AAD6MPY9"/>
<keyword evidence="1" id="KW-0863">Zinc-finger</keyword>
<evidence type="ECO:0000256" key="2">
    <source>
        <dbReference type="SAM" id="MobiDB-lite"/>
    </source>
</evidence>
<dbReference type="EMBL" id="JAQJAN010000024">
    <property type="protein sequence ID" value="KAJ5700994.1"/>
    <property type="molecule type" value="Genomic_DNA"/>
</dbReference>
<gene>
    <name evidence="4" type="ORF">N7493_012040</name>
</gene>
<feature type="compositionally biased region" description="Polar residues" evidence="2">
    <location>
        <begin position="772"/>
        <end position="782"/>
    </location>
</feature>
<feature type="domain" description="RING-type" evidence="3">
    <location>
        <begin position="28"/>
        <end position="63"/>
    </location>
</feature>
<reference evidence="4" key="1">
    <citation type="journal article" date="2023" name="IMA Fungus">
        <title>Comparative genomic study of the Penicillium genus elucidates a diverse pangenome and 15 lateral gene transfer events.</title>
        <authorList>
            <person name="Petersen C."/>
            <person name="Sorensen T."/>
            <person name="Nielsen M.R."/>
            <person name="Sondergaard T.E."/>
            <person name="Sorensen J.L."/>
            <person name="Fitzpatrick D.A."/>
            <person name="Frisvad J.C."/>
            <person name="Nielsen K.L."/>
        </authorList>
    </citation>
    <scope>NUCLEOTIDE SEQUENCE</scope>
    <source>
        <strain evidence="4">IBT 17514</strain>
    </source>
</reference>
<feature type="region of interest" description="Disordered" evidence="2">
    <location>
        <begin position="90"/>
        <end position="148"/>
    </location>
</feature>
<dbReference type="Gene3D" id="3.30.40.10">
    <property type="entry name" value="Zinc/RING finger domain, C3HC4 (zinc finger)"/>
    <property type="match status" value="1"/>
</dbReference>
<dbReference type="InterPro" id="IPR013083">
    <property type="entry name" value="Znf_RING/FYVE/PHD"/>
</dbReference>
<reference evidence="4" key="2">
    <citation type="submission" date="2023-01" db="EMBL/GenBank/DDBJ databases">
        <authorList>
            <person name="Petersen C."/>
        </authorList>
    </citation>
    <scope>NUCLEOTIDE SEQUENCE</scope>
    <source>
        <strain evidence="4">IBT 17514</strain>
    </source>
</reference>
<dbReference type="SUPFAM" id="SSF57850">
    <property type="entry name" value="RING/U-box"/>
    <property type="match status" value="1"/>
</dbReference>
<comment type="caution">
    <text evidence="4">The sequence shown here is derived from an EMBL/GenBank/DDBJ whole genome shotgun (WGS) entry which is preliminary data.</text>
</comment>